<dbReference type="GO" id="GO:0003677">
    <property type="term" value="F:DNA binding"/>
    <property type="evidence" value="ECO:0007669"/>
    <property type="project" value="InterPro"/>
</dbReference>
<gene>
    <name evidence="4" type="ORF">EHS24_009020</name>
</gene>
<dbReference type="OrthoDB" id="2593610at2759"/>
<name>A0A427XNE7_9TREE</name>
<sequence>MDDSIMLHDYPGTDPFGTTASQQDQHTVGPHSHHSTVADQALIYSRLHNPKDALRILANASSVHSKRSPREPSRKECDWWWDKWAPVQQNKLSVEEAEALFAFFELEMSPLYPILPAQTFRADRLSWMIKTESILLGVIIAIASRYSLILYEARASQLHRSISDWVRKQLLRTLDGVSNLRHVSTIEALLLMSEWPLVALESGEDDGTLDEEPEALRASTRYDAYSWNHIGWAVRMAQEMGFHNAMTSVNDDGQRKPPSPEGNRMLRAWAYAYNADRHVSVRLGRNAVLQGQMSIRWWEKVTGLVPRNAELSQDDSWKDDVRSKAYVACLLGTIQEHLCLWEPFLRSLRIEVQTIRRNMYRILRQNTVEAALLQIEIDYLVLYANAIALRSLQEKIRRRRRANDEYFYSLPSLLNMIEGPWLLEALSSARSICLLTATVLAENDRLRYCPSRLSQRIMFAATFLYKALATGVVEHGQQTVLDTLDRAAKAMLASSLDDQHLVRSFANLLLQLGAKWRCNDVPSGGTEAHSGSAPLPQAAPSQASTSVMGPTNTIPEEIAAPPFDFAAFTSPTAPTSTVPNGGAAPEAPGLGFLITGLPRLDDVDLQFGLDPSGQSVSVDREQEALLQSLWHPSTAQTSTWDLDNSLSGLYDTLLGDPFATS</sequence>
<evidence type="ECO:0000259" key="3">
    <source>
        <dbReference type="SMART" id="SM00906"/>
    </source>
</evidence>
<feature type="compositionally biased region" description="Polar residues" evidence="2">
    <location>
        <begin position="16"/>
        <end position="26"/>
    </location>
</feature>
<protein>
    <recommendedName>
        <fullName evidence="3">Xylanolytic transcriptional activator regulatory domain-containing protein</fullName>
    </recommendedName>
</protein>
<keyword evidence="5" id="KW-1185">Reference proteome</keyword>
<dbReference type="STRING" id="105984.A0A427XNE7"/>
<dbReference type="Proteomes" id="UP000279236">
    <property type="component" value="Unassembled WGS sequence"/>
</dbReference>
<feature type="region of interest" description="Disordered" evidence="2">
    <location>
        <begin position="11"/>
        <end position="33"/>
    </location>
</feature>
<keyword evidence="1" id="KW-0539">Nucleus</keyword>
<dbReference type="SMART" id="SM00906">
    <property type="entry name" value="Fungal_trans"/>
    <property type="match status" value="1"/>
</dbReference>
<evidence type="ECO:0000313" key="5">
    <source>
        <dbReference type="Proteomes" id="UP000279236"/>
    </source>
</evidence>
<evidence type="ECO:0000313" key="4">
    <source>
        <dbReference type="EMBL" id="RSH80441.1"/>
    </source>
</evidence>
<evidence type="ECO:0000256" key="2">
    <source>
        <dbReference type="SAM" id="MobiDB-lite"/>
    </source>
</evidence>
<dbReference type="PANTHER" id="PTHR31644">
    <property type="entry name" value="TRANSCRIPTIONAL ACTIVATOR ARO80-RELATED"/>
    <property type="match status" value="1"/>
</dbReference>
<dbReference type="GeneID" id="39593563"/>
<dbReference type="GO" id="GO:0009074">
    <property type="term" value="P:aromatic amino acid family catabolic process"/>
    <property type="evidence" value="ECO:0007669"/>
    <property type="project" value="TreeGrafter"/>
</dbReference>
<dbReference type="GO" id="GO:0006351">
    <property type="term" value="P:DNA-templated transcription"/>
    <property type="evidence" value="ECO:0007669"/>
    <property type="project" value="InterPro"/>
</dbReference>
<dbReference type="PANTHER" id="PTHR31644:SF2">
    <property type="entry name" value="TRANSCRIPTIONAL ACTIVATOR ARO80-RELATED"/>
    <property type="match status" value="1"/>
</dbReference>
<comment type="caution">
    <text evidence="4">The sequence shown here is derived from an EMBL/GenBank/DDBJ whole genome shotgun (WGS) entry which is preliminary data.</text>
</comment>
<proteinExistence type="predicted"/>
<dbReference type="RefSeq" id="XP_028475388.1">
    <property type="nucleotide sequence ID" value="XM_028624316.1"/>
</dbReference>
<dbReference type="InterPro" id="IPR007219">
    <property type="entry name" value="XnlR_reg_dom"/>
</dbReference>
<dbReference type="Pfam" id="PF04082">
    <property type="entry name" value="Fungal_trans"/>
    <property type="match status" value="1"/>
</dbReference>
<dbReference type="EMBL" id="RSCE01000008">
    <property type="protein sequence ID" value="RSH80441.1"/>
    <property type="molecule type" value="Genomic_DNA"/>
</dbReference>
<dbReference type="GO" id="GO:0045944">
    <property type="term" value="P:positive regulation of transcription by RNA polymerase II"/>
    <property type="evidence" value="ECO:0007669"/>
    <property type="project" value="TreeGrafter"/>
</dbReference>
<reference evidence="4 5" key="1">
    <citation type="submission" date="2018-11" db="EMBL/GenBank/DDBJ databases">
        <title>Genome sequence of Apiotrichum porosum DSM 27194.</title>
        <authorList>
            <person name="Aliyu H."/>
            <person name="Gorte O."/>
            <person name="Ochsenreither K."/>
        </authorList>
    </citation>
    <scope>NUCLEOTIDE SEQUENCE [LARGE SCALE GENOMIC DNA]</scope>
    <source>
        <strain evidence="4 5">DSM 27194</strain>
    </source>
</reference>
<accession>A0A427XNE7</accession>
<feature type="compositionally biased region" description="Polar residues" evidence="2">
    <location>
        <begin position="545"/>
        <end position="554"/>
    </location>
</feature>
<dbReference type="GO" id="GO:0000981">
    <property type="term" value="F:DNA-binding transcription factor activity, RNA polymerase II-specific"/>
    <property type="evidence" value="ECO:0007669"/>
    <property type="project" value="TreeGrafter"/>
</dbReference>
<evidence type="ECO:0000256" key="1">
    <source>
        <dbReference type="ARBA" id="ARBA00023242"/>
    </source>
</evidence>
<dbReference type="CDD" id="cd12148">
    <property type="entry name" value="fungal_TF_MHR"/>
    <property type="match status" value="1"/>
</dbReference>
<organism evidence="4 5">
    <name type="scientific">Apiotrichum porosum</name>
    <dbReference type="NCBI Taxonomy" id="105984"/>
    <lineage>
        <taxon>Eukaryota</taxon>
        <taxon>Fungi</taxon>
        <taxon>Dikarya</taxon>
        <taxon>Basidiomycota</taxon>
        <taxon>Agaricomycotina</taxon>
        <taxon>Tremellomycetes</taxon>
        <taxon>Trichosporonales</taxon>
        <taxon>Trichosporonaceae</taxon>
        <taxon>Apiotrichum</taxon>
    </lineage>
</organism>
<dbReference type="GO" id="GO:0008270">
    <property type="term" value="F:zinc ion binding"/>
    <property type="evidence" value="ECO:0007669"/>
    <property type="project" value="InterPro"/>
</dbReference>
<dbReference type="InterPro" id="IPR052780">
    <property type="entry name" value="AAA_Catabolism_Regulators"/>
</dbReference>
<dbReference type="AlphaFoldDB" id="A0A427XNE7"/>
<feature type="region of interest" description="Disordered" evidence="2">
    <location>
        <begin position="523"/>
        <end position="555"/>
    </location>
</feature>
<dbReference type="GO" id="GO:0005634">
    <property type="term" value="C:nucleus"/>
    <property type="evidence" value="ECO:0007669"/>
    <property type="project" value="TreeGrafter"/>
</dbReference>
<feature type="domain" description="Xylanolytic transcriptional activator regulatory" evidence="3">
    <location>
        <begin position="226"/>
        <end position="312"/>
    </location>
</feature>
<feature type="compositionally biased region" description="Low complexity" evidence="2">
    <location>
        <begin position="530"/>
        <end position="544"/>
    </location>
</feature>